<dbReference type="PANTHER" id="PTHR12677:SF59">
    <property type="entry name" value="GOLGI APPARATUS MEMBRANE PROTEIN TVP38-RELATED"/>
    <property type="match status" value="1"/>
</dbReference>
<evidence type="ECO:0000256" key="6">
    <source>
        <dbReference type="RuleBase" id="RU366058"/>
    </source>
</evidence>
<dbReference type="EMBL" id="JAIMJA010000002">
    <property type="protein sequence ID" value="MCE2593699.1"/>
    <property type="molecule type" value="Genomic_DNA"/>
</dbReference>
<feature type="transmembrane region" description="Helical" evidence="6">
    <location>
        <begin position="187"/>
        <end position="205"/>
    </location>
</feature>
<dbReference type="InterPro" id="IPR032816">
    <property type="entry name" value="VTT_dom"/>
</dbReference>
<comment type="caution">
    <text evidence="8">The sequence shown here is derived from an EMBL/GenBank/DDBJ whole genome shotgun (WGS) entry which is preliminary data.</text>
</comment>
<keyword evidence="4 6" id="KW-1133">Transmembrane helix</keyword>
<feature type="transmembrane region" description="Helical" evidence="6">
    <location>
        <begin position="41"/>
        <end position="59"/>
    </location>
</feature>
<keyword evidence="9" id="KW-1185">Reference proteome</keyword>
<evidence type="ECO:0000313" key="8">
    <source>
        <dbReference type="EMBL" id="MCE2593699.1"/>
    </source>
</evidence>
<evidence type="ECO:0000256" key="5">
    <source>
        <dbReference type="ARBA" id="ARBA00023136"/>
    </source>
</evidence>
<keyword evidence="5 6" id="KW-0472">Membrane</keyword>
<comment type="subcellular location">
    <subcellularLocation>
        <location evidence="1 6">Cell membrane</location>
        <topology evidence="1 6">Multi-pass membrane protein</topology>
    </subcellularLocation>
</comment>
<evidence type="ECO:0000259" key="7">
    <source>
        <dbReference type="Pfam" id="PF09335"/>
    </source>
</evidence>
<evidence type="ECO:0000256" key="4">
    <source>
        <dbReference type="ARBA" id="ARBA00022989"/>
    </source>
</evidence>
<evidence type="ECO:0000256" key="3">
    <source>
        <dbReference type="ARBA" id="ARBA00022692"/>
    </source>
</evidence>
<dbReference type="PANTHER" id="PTHR12677">
    <property type="entry name" value="GOLGI APPARATUS MEMBRANE PROTEIN TVP38-RELATED"/>
    <property type="match status" value="1"/>
</dbReference>
<dbReference type="Proteomes" id="UP001201273">
    <property type="component" value="Unassembled WGS sequence"/>
</dbReference>
<keyword evidence="3 6" id="KW-0812">Transmembrane</keyword>
<sequence length="222" mass="24994">MKWVKITLFVTLLSVLAISIDSPIWLHLADSLWLEDYITQHGNSAHFTIFITSILFLFIGGPRQVVAFLFAYLYGVMIGVSLALFTCLVAAAANYFIANLYLKNTLHKKLPLRMEKFSRFAKHKPFLKILTLRLFPFGSNLLTNTLSGGGSVPFFPFITASLVGYLPQTIIFSLVGDGMNDANSTMLYISIIMALISFILSTLLYRDHIKQRLENLKMEVSN</sequence>
<feature type="transmembrane region" description="Helical" evidence="6">
    <location>
        <begin position="154"/>
        <end position="175"/>
    </location>
</feature>
<comment type="caution">
    <text evidence="6">Lacks conserved residue(s) required for the propagation of feature annotation.</text>
</comment>
<proteinExistence type="inferred from homology"/>
<protein>
    <recommendedName>
        <fullName evidence="6">TVP38/TMEM64 family membrane protein</fullName>
    </recommendedName>
</protein>
<reference evidence="8 9" key="1">
    <citation type="journal article" date="2022" name="Environ. Microbiol. Rep.">
        <title>Eco-phylogenetic analyses reveal divergent evolution of vitamin B12 metabolism in the marine bacterial family 'Psychromonadaceae'.</title>
        <authorList>
            <person name="Jin X."/>
            <person name="Yang Y."/>
            <person name="Cao H."/>
            <person name="Gao B."/>
            <person name="Zhao Z."/>
        </authorList>
    </citation>
    <scope>NUCLEOTIDE SEQUENCE [LARGE SCALE GENOMIC DNA]</scope>
    <source>
        <strain evidence="8 9">MKS20</strain>
    </source>
</reference>
<gene>
    <name evidence="8" type="ORF">K6Y31_02580</name>
</gene>
<accession>A0ABS8W418</accession>
<dbReference type="Pfam" id="PF09335">
    <property type="entry name" value="VTT_dom"/>
    <property type="match status" value="1"/>
</dbReference>
<dbReference type="RefSeq" id="WP_233051290.1">
    <property type="nucleotide sequence ID" value="NZ_JAIMJA010000002.1"/>
</dbReference>
<feature type="transmembrane region" description="Helical" evidence="6">
    <location>
        <begin position="71"/>
        <end position="97"/>
    </location>
</feature>
<organism evidence="8 9">
    <name type="scientific">Motilimonas cestriensis</name>
    <dbReference type="NCBI Taxonomy" id="2742685"/>
    <lineage>
        <taxon>Bacteria</taxon>
        <taxon>Pseudomonadati</taxon>
        <taxon>Pseudomonadota</taxon>
        <taxon>Gammaproteobacteria</taxon>
        <taxon>Alteromonadales</taxon>
        <taxon>Alteromonadales genera incertae sedis</taxon>
        <taxon>Motilimonas</taxon>
    </lineage>
</organism>
<evidence type="ECO:0000313" key="9">
    <source>
        <dbReference type="Proteomes" id="UP001201273"/>
    </source>
</evidence>
<evidence type="ECO:0000256" key="2">
    <source>
        <dbReference type="ARBA" id="ARBA00022475"/>
    </source>
</evidence>
<feature type="domain" description="VTT" evidence="7">
    <location>
        <begin position="62"/>
        <end position="177"/>
    </location>
</feature>
<evidence type="ECO:0000256" key="1">
    <source>
        <dbReference type="ARBA" id="ARBA00004651"/>
    </source>
</evidence>
<comment type="similarity">
    <text evidence="6">Belongs to the TVP38/TMEM64 family.</text>
</comment>
<name>A0ABS8W418_9GAMM</name>
<dbReference type="InterPro" id="IPR015414">
    <property type="entry name" value="TMEM64"/>
</dbReference>
<keyword evidence="2 6" id="KW-1003">Cell membrane</keyword>